<name>A0A1H7K8B4_RUMAL</name>
<feature type="site" description="Important for autoinhibition of adenylyltransferase activity" evidence="3">
    <location>
        <position position="50"/>
    </location>
</feature>
<evidence type="ECO:0000256" key="1">
    <source>
        <dbReference type="PIRSR" id="PIRSR640198-1"/>
    </source>
</evidence>
<keyword evidence="2" id="KW-0067">ATP-binding</keyword>
<organism evidence="5 6">
    <name type="scientific">Ruminococcus albus</name>
    <dbReference type="NCBI Taxonomy" id="1264"/>
    <lineage>
        <taxon>Bacteria</taxon>
        <taxon>Bacillati</taxon>
        <taxon>Bacillota</taxon>
        <taxon>Clostridia</taxon>
        <taxon>Eubacteriales</taxon>
        <taxon>Oscillospiraceae</taxon>
        <taxon>Ruminococcus</taxon>
    </lineage>
</organism>
<dbReference type="PANTHER" id="PTHR13504">
    <property type="entry name" value="FIDO DOMAIN-CONTAINING PROTEIN DDB_G0283145"/>
    <property type="match status" value="1"/>
</dbReference>
<dbReference type="InterPro" id="IPR036597">
    <property type="entry name" value="Fido-like_dom_sf"/>
</dbReference>
<dbReference type="Proteomes" id="UP000186015">
    <property type="component" value="Unassembled WGS sequence"/>
</dbReference>
<feature type="domain" description="Fido" evidence="4">
    <location>
        <begin position="103"/>
        <end position="236"/>
    </location>
</feature>
<evidence type="ECO:0000313" key="5">
    <source>
        <dbReference type="EMBL" id="SEK83151.1"/>
    </source>
</evidence>
<gene>
    <name evidence="5" type="ORF">SAMN05216469_106113</name>
</gene>
<dbReference type="Pfam" id="PF02661">
    <property type="entry name" value="Fic"/>
    <property type="match status" value="1"/>
</dbReference>
<dbReference type="InterPro" id="IPR003812">
    <property type="entry name" value="Fido"/>
</dbReference>
<keyword evidence="2" id="KW-0547">Nucleotide-binding</keyword>
<dbReference type="AlphaFoldDB" id="A0A1H7K8B4"/>
<sequence>MCEEAGGAVWKVTDGMTLREKLLEEKRVGHRGGIYNKMQVDFAYNSNHIEGSRLTHDQTRYIYETKTVGTSGANDAVRVNDIIETVNHFRCFDHILDTLGEPLTEVYIKDLHRRLKSGVMDRYAVIGEYRQEANEVGGMLTASPDEVGMKMRELLAENGTEMTLYDVARFHMMYEKIHPFYDGNGRTGRLLMFKQCLENDIIPFFISDDDKMFYCMGLKEWQTGDSDERLINVFLAAQDYTKAVMEHFGIEYDRTFVEY</sequence>
<dbReference type="PROSITE" id="PS51459">
    <property type="entry name" value="FIDO"/>
    <property type="match status" value="1"/>
</dbReference>
<feature type="binding site" evidence="2">
    <location>
        <begin position="182"/>
        <end position="189"/>
    </location>
    <ligand>
        <name>ATP</name>
        <dbReference type="ChEBI" id="CHEBI:30616"/>
    </ligand>
</feature>
<protein>
    <submittedName>
        <fullName evidence="5">Fic/DOC family protein</fullName>
    </submittedName>
</protein>
<dbReference type="EMBL" id="FOAT01000006">
    <property type="protein sequence ID" value="SEK83151.1"/>
    <property type="molecule type" value="Genomic_DNA"/>
</dbReference>
<dbReference type="InterPro" id="IPR040198">
    <property type="entry name" value="Fido_containing"/>
</dbReference>
<dbReference type="SUPFAM" id="SSF140931">
    <property type="entry name" value="Fic-like"/>
    <property type="match status" value="1"/>
</dbReference>
<feature type="active site" evidence="1">
    <location>
        <position position="178"/>
    </location>
</feature>
<evidence type="ECO:0000313" key="6">
    <source>
        <dbReference type="Proteomes" id="UP000186015"/>
    </source>
</evidence>
<evidence type="ECO:0000256" key="3">
    <source>
        <dbReference type="PIRSR" id="PIRSR640198-3"/>
    </source>
</evidence>
<evidence type="ECO:0000259" key="4">
    <source>
        <dbReference type="PROSITE" id="PS51459"/>
    </source>
</evidence>
<evidence type="ECO:0000256" key="2">
    <source>
        <dbReference type="PIRSR" id="PIRSR640198-2"/>
    </source>
</evidence>
<accession>A0A1H7K8B4</accession>
<dbReference type="PANTHER" id="PTHR13504:SF38">
    <property type="entry name" value="FIDO DOMAIN-CONTAINING PROTEIN"/>
    <property type="match status" value="1"/>
</dbReference>
<dbReference type="Gene3D" id="1.10.3290.10">
    <property type="entry name" value="Fido-like domain"/>
    <property type="match status" value="1"/>
</dbReference>
<dbReference type="GO" id="GO:0005524">
    <property type="term" value="F:ATP binding"/>
    <property type="evidence" value="ECO:0007669"/>
    <property type="project" value="UniProtKB-KW"/>
</dbReference>
<reference evidence="5 6" key="1">
    <citation type="submission" date="2016-10" db="EMBL/GenBank/DDBJ databases">
        <authorList>
            <person name="de Groot N.N."/>
        </authorList>
    </citation>
    <scope>NUCLEOTIDE SEQUENCE [LARGE SCALE GENOMIC DNA]</scope>
    <source>
        <strain evidence="5 6">KH2T6</strain>
    </source>
</reference>
<proteinExistence type="predicted"/>